<name>A0ABM7PYP0_SINCY</name>
<feature type="region of interest" description="Disordered" evidence="1">
    <location>
        <begin position="1"/>
        <end position="35"/>
    </location>
</feature>
<dbReference type="PANTHER" id="PTHR46112">
    <property type="entry name" value="AMINOPEPTIDASE"/>
    <property type="match status" value="1"/>
</dbReference>
<reference evidence="2 3" key="1">
    <citation type="journal article" date="2021" name="J. Biosci. Bioeng.">
        <title>Identification and characterization of a chc gene cluster responsible for the aromatization pathway of cyclohexanecarboxylate degradation in Sinomonas cyclohexanicum ATCC 51369.</title>
        <authorList>
            <person name="Yamamoto T."/>
            <person name="Hasegawa Y."/>
            <person name="Lau P.C.K."/>
            <person name="Iwaki H."/>
        </authorList>
    </citation>
    <scope>NUCLEOTIDE SEQUENCE [LARGE SCALE GENOMIC DNA]</scope>
    <source>
        <strain evidence="2 3">ATCC 51369</strain>
    </source>
</reference>
<dbReference type="InterPro" id="IPR036005">
    <property type="entry name" value="Creatinase/aminopeptidase-like"/>
</dbReference>
<dbReference type="InterPro" id="IPR050659">
    <property type="entry name" value="Peptidase_M24B"/>
</dbReference>
<dbReference type="EMBL" id="AP024525">
    <property type="protein sequence ID" value="BCT77418.1"/>
    <property type="molecule type" value="Genomic_DNA"/>
</dbReference>
<protein>
    <submittedName>
        <fullName evidence="2">Peptidase M24</fullName>
    </submittedName>
</protein>
<organism evidence="2 3">
    <name type="scientific">Sinomonas cyclohexanicum</name>
    <name type="common">Corynebacterium cyclohexanicum</name>
    <dbReference type="NCBI Taxonomy" id="322009"/>
    <lineage>
        <taxon>Bacteria</taxon>
        <taxon>Bacillati</taxon>
        <taxon>Actinomycetota</taxon>
        <taxon>Actinomycetes</taxon>
        <taxon>Micrococcales</taxon>
        <taxon>Micrococcaceae</taxon>
        <taxon>Sinomonas</taxon>
    </lineage>
</organism>
<accession>A0ABM7PYP0</accession>
<feature type="compositionally biased region" description="Low complexity" evidence="1">
    <location>
        <begin position="9"/>
        <end position="24"/>
    </location>
</feature>
<sequence length="394" mass="41355">MPLPHPDDAGVVAPPSVRPAPSTAGSEDSAAREHAEKRRRVLALLDAAGADAVALTSQTALAWYLHGARTHVSLAGAPVAAAVVGRAGDTVHVTSNEEHRLAAEELPAWARPGLVSHPWHGDVAEAARAEALAAGGVPEEALDAALRAARQSLLPVEVARYRVLGHDVARVLTRELAAARPEERELDLAARLSAEIMALGAEPLVVLVGGESRATHRHPLPTQAALGRRAMAVVCARRHGLILNITRWVRFGPRTAEERSADARILGVEAAYLAASRPGGSLLQAFNAGTAAYGAHGFARDEWTQHHQGGIAGYAGRDPRARPGLDLSFGADVAFAWNPTAAGCKVEDTILSTGAGFEPLSADPEWPIVVHEIPASADGAWAPEPLDRPDVLEL</sequence>
<dbReference type="RefSeq" id="WP_229230124.1">
    <property type="nucleotide sequence ID" value="NZ_AP024525.1"/>
</dbReference>
<evidence type="ECO:0000313" key="3">
    <source>
        <dbReference type="Proteomes" id="UP001319861"/>
    </source>
</evidence>
<gene>
    <name evidence="2" type="ORF">SCMU_32600</name>
</gene>
<evidence type="ECO:0000256" key="1">
    <source>
        <dbReference type="SAM" id="MobiDB-lite"/>
    </source>
</evidence>
<dbReference type="Proteomes" id="UP001319861">
    <property type="component" value="Chromosome"/>
</dbReference>
<proteinExistence type="predicted"/>
<evidence type="ECO:0000313" key="2">
    <source>
        <dbReference type="EMBL" id="BCT77418.1"/>
    </source>
</evidence>
<dbReference type="Gene3D" id="3.90.230.10">
    <property type="entry name" value="Creatinase/methionine aminopeptidase superfamily"/>
    <property type="match status" value="1"/>
</dbReference>
<keyword evidence="3" id="KW-1185">Reference proteome</keyword>
<dbReference type="SUPFAM" id="SSF55920">
    <property type="entry name" value="Creatinase/aminopeptidase"/>
    <property type="match status" value="1"/>
</dbReference>
<dbReference type="PANTHER" id="PTHR46112:SF2">
    <property type="entry name" value="XAA-PRO AMINOPEPTIDASE P-RELATED"/>
    <property type="match status" value="1"/>
</dbReference>